<protein>
    <submittedName>
        <fullName evidence="2">2-haloacid dehalogenase</fullName>
        <ecNumber evidence="2">3.8.1.2</ecNumber>
    </submittedName>
</protein>
<evidence type="ECO:0000256" key="1">
    <source>
        <dbReference type="ARBA" id="ARBA00022801"/>
    </source>
</evidence>
<dbReference type="NCBIfam" id="TIGR01549">
    <property type="entry name" value="HAD-SF-IA-v1"/>
    <property type="match status" value="1"/>
</dbReference>
<keyword evidence="1 2" id="KW-0378">Hydrolase</keyword>
<dbReference type="InterPro" id="IPR023214">
    <property type="entry name" value="HAD_sf"/>
</dbReference>
<dbReference type="Gene3D" id="3.40.50.1000">
    <property type="entry name" value="HAD superfamily/HAD-like"/>
    <property type="match status" value="1"/>
</dbReference>
<sequence>MRQAARAILDRHLQANTSQERVAELASRLRAIAVEHQQQAGFVDYETVLDISLNQALSEAGYEAAAADFQMLLATLGRIDPHPEVPDALSRLRERYWIAIISNSGDDLIAGTVRAIGTPIDFVVTAQQARAYKPDHQLFLHAYATMGVSKDETIHVGMGQFTDLKVCQELGIRSVWIDREGEPLDPAWHPDATLNDLSGLPELLLPS</sequence>
<organism evidence="2 3">
    <name type="scientific">Sphingomonas prati</name>
    <dbReference type="NCBI Taxonomy" id="1843237"/>
    <lineage>
        <taxon>Bacteria</taxon>
        <taxon>Pseudomonadati</taxon>
        <taxon>Pseudomonadota</taxon>
        <taxon>Alphaproteobacteria</taxon>
        <taxon>Sphingomonadales</taxon>
        <taxon>Sphingomonadaceae</taxon>
        <taxon>Sphingomonas</taxon>
    </lineage>
</organism>
<dbReference type="PANTHER" id="PTHR43316">
    <property type="entry name" value="HYDROLASE, HALOACID DELAHOGENASE-RELATED"/>
    <property type="match status" value="1"/>
</dbReference>
<proteinExistence type="predicted"/>
<gene>
    <name evidence="2" type="ORF">FHS99_000403</name>
</gene>
<dbReference type="InterPro" id="IPR006439">
    <property type="entry name" value="HAD-SF_hydro_IA"/>
</dbReference>
<dbReference type="GO" id="GO:0018784">
    <property type="term" value="F:(S)-2-haloacid dehalogenase activity"/>
    <property type="evidence" value="ECO:0007669"/>
    <property type="project" value="UniProtKB-EC"/>
</dbReference>
<dbReference type="Pfam" id="PF00702">
    <property type="entry name" value="Hydrolase"/>
    <property type="match status" value="1"/>
</dbReference>
<dbReference type="EC" id="3.8.1.2" evidence="2"/>
<keyword evidence="3" id="KW-1185">Reference proteome</keyword>
<dbReference type="Proteomes" id="UP000546701">
    <property type="component" value="Unassembled WGS sequence"/>
</dbReference>
<evidence type="ECO:0000313" key="3">
    <source>
        <dbReference type="Proteomes" id="UP000546701"/>
    </source>
</evidence>
<dbReference type="Gene3D" id="1.10.150.750">
    <property type="match status" value="1"/>
</dbReference>
<reference evidence="2 3" key="1">
    <citation type="submission" date="2020-08" db="EMBL/GenBank/DDBJ databases">
        <title>Genomic Encyclopedia of Type Strains, Phase IV (KMG-IV): sequencing the most valuable type-strain genomes for metagenomic binning, comparative biology and taxonomic classification.</title>
        <authorList>
            <person name="Goeker M."/>
        </authorList>
    </citation>
    <scope>NUCLEOTIDE SEQUENCE [LARGE SCALE GENOMIC DNA]</scope>
    <source>
        <strain evidence="2 3">DSM 103336</strain>
    </source>
</reference>
<dbReference type="InterPro" id="IPR051540">
    <property type="entry name" value="S-2-haloacid_dehalogenase"/>
</dbReference>
<dbReference type="EMBL" id="JACIJR010000001">
    <property type="protein sequence ID" value="MBB5727947.1"/>
    <property type="molecule type" value="Genomic_DNA"/>
</dbReference>
<dbReference type="InterPro" id="IPR036412">
    <property type="entry name" value="HAD-like_sf"/>
</dbReference>
<name>A0A7W9BPY8_9SPHN</name>
<evidence type="ECO:0000313" key="2">
    <source>
        <dbReference type="EMBL" id="MBB5727947.1"/>
    </source>
</evidence>
<comment type="caution">
    <text evidence="2">The sequence shown here is derived from an EMBL/GenBank/DDBJ whole genome shotgun (WGS) entry which is preliminary data.</text>
</comment>
<dbReference type="SUPFAM" id="SSF56784">
    <property type="entry name" value="HAD-like"/>
    <property type="match status" value="1"/>
</dbReference>
<dbReference type="PANTHER" id="PTHR43316:SF3">
    <property type="entry name" value="HALOACID DEHALOGENASE, TYPE II (AFU_ORTHOLOGUE AFUA_2G07750)-RELATED"/>
    <property type="match status" value="1"/>
</dbReference>
<dbReference type="AlphaFoldDB" id="A0A7W9BPY8"/>
<accession>A0A7W9BPY8</accession>